<dbReference type="Proteomes" id="UP000515947">
    <property type="component" value="Chromosome"/>
</dbReference>
<proteinExistence type="predicted"/>
<accession>A0A7G9RDU2</accession>
<dbReference type="EMBL" id="CP060713">
    <property type="protein sequence ID" value="QNN53767.1"/>
    <property type="molecule type" value="Genomic_DNA"/>
</dbReference>
<keyword evidence="1" id="KW-0472">Membrane</keyword>
<dbReference type="KEGG" id="nmes:H9L09_04985"/>
<protein>
    <submittedName>
        <fullName evidence="2">Uncharacterized protein</fullName>
    </submittedName>
</protein>
<dbReference type="AlphaFoldDB" id="A0A7G9RDU2"/>
<dbReference type="RefSeq" id="WP_187579611.1">
    <property type="nucleotide sequence ID" value="NZ_CP060713.1"/>
</dbReference>
<feature type="transmembrane region" description="Helical" evidence="1">
    <location>
        <begin position="12"/>
        <end position="33"/>
    </location>
</feature>
<reference evidence="2 3" key="1">
    <citation type="submission" date="2020-08" db="EMBL/GenBank/DDBJ databases">
        <title>Genome sequence of Nocardioides mesophilus KACC 16243T.</title>
        <authorList>
            <person name="Hyun D.-W."/>
            <person name="Bae J.-W."/>
        </authorList>
    </citation>
    <scope>NUCLEOTIDE SEQUENCE [LARGE SCALE GENOMIC DNA]</scope>
    <source>
        <strain evidence="2 3">KACC 16243</strain>
    </source>
</reference>
<keyword evidence="3" id="KW-1185">Reference proteome</keyword>
<feature type="transmembrane region" description="Helical" evidence="1">
    <location>
        <begin position="71"/>
        <end position="90"/>
    </location>
</feature>
<name>A0A7G9RDU2_9ACTN</name>
<feature type="transmembrane region" description="Helical" evidence="1">
    <location>
        <begin position="39"/>
        <end position="64"/>
    </location>
</feature>
<organism evidence="2 3">
    <name type="scientific">Nocardioides mesophilus</name>
    <dbReference type="NCBI Taxonomy" id="433659"/>
    <lineage>
        <taxon>Bacteria</taxon>
        <taxon>Bacillati</taxon>
        <taxon>Actinomycetota</taxon>
        <taxon>Actinomycetes</taxon>
        <taxon>Propionibacteriales</taxon>
        <taxon>Nocardioidaceae</taxon>
        <taxon>Nocardioides</taxon>
    </lineage>
</organism>
<sequence>MYLFPHTSTGRRALWLLLPVLLYPLYWSVLRLIPDSWRAVSIGAGIVIIGLAVASLVTAGIAVVRDRERSVLLIVVASLTFLLVVAFALGEALGGH</sequence>
<evidence type="ECO:0000313" key="2">
    <source>
        <dbReference type="EMBL" id="QNN53767.1"/>
    </source>
</evidence>
<keyword evidence="1" id="KW-1133">Transmembrane helix</keyword>
<gene>
    <name evidence="2" type="ORF">H9L09_04985</name>
</gene>
<evidence type="ECO:0000313" key="3">
    <source>
        <dbReference type="Proteomes" id="UP000515947"/>
    </source>
</evidence>
<evidence type="ECO:0000256" key="1">
    <source>
        <dbReference type="SAM" id="Phobius"/>
    </source>
</evidence>
<keyword evidence="1" id="KW-0812">Transmembrane</keyword>